<sequence>MILLRKFRVSVIFKWALSNFAENQIVSSRIPLWPIGFFSIAQNPRYYRTEQAVQAVQAELNGENVARISRATFKEAQEALLEYLHLTRSLQFLDADNMSKNSPYFLEKLLKKVEDKEDINHSVSRFLRYHPINEFEPFFESIGLKPSEYVPLLPRDLMFLSDDELLLENYSVLSNYGIARNRIGNIYKQATEVFQYDHGILSSKLRACEELGLSQSTVVEVISSRAYLLLGDVNVCFVKVIAKLKRLGNDIGWIEGHILDNNYYNWRQILDLLYLFSKIGYSEDHLAKLISQHPDLLFEGSGNSALSLIGFLLKFGVSNEPDIFHFTAVSANSIWEISLEFEALFYSHE</sequence>
<reference evidence="4" key="1">
    <citation type="journal article" date="2023" name="Science">
        <title>Elucidation of the pathway for biosynthesis of saponin adjuvants from the soapbark tree.</title>
        <authorList>
            <person name="Reed J."/>
            <person name="Orme A."/>
            <person name="El-Demerdash A."/>
            <person name="Owen C."/>
            <person name="Martin L.B.B."/>
            <person name="Misra R.C."/>
            <person name="Kikuchi S."/>
            <person name="Rejzek M."/>
            <person name="Martin A.C."/>
            <person name="Harkess A."/>
            <person name="Leebens-Mack J."/>
            <person name="Louveau T."/>
            <person name="Stephenson M.J."/>
            <person name="Osbourn A."/>
        </authorList>
    </citation>
    <scope>NUCLEOTIDE SEQUENCE</scope>
    <source>
        <strain evidence="4">S10</strain>
    </source>
</reference>
<dbReference type="GO" id="GO:0006353">
    <property type="term" value="P:DNA-templated transcription termination"/>
    <property type="evidence" value="ECO:0007669"/>
    <property type="project" value="UniProtKB-KW"/>
</dbReference>
<dbReference type="AlphaFoldDB" id="A0AAD7Q706"/>
<keyword evidence="2" id="KW-0805">Transcription regulation</keyword>
<evidence type="ECO:0000313" key="4">
    <source>
        <dbReference type="EMBL" id="KAJ7976020.1"/>
    </source>
</evidence>
<proteinExistence type="inferred from homology"/>
<dbReference type="Proteomes" id="UP001163823">
    <property type="component" value="Chromosome 3"/>
</dbReference>
<dbReference type="EMBL" id="JARAOO010000003">
    <property type="protein sequence ID" value="KAJ7976020.1"/>
    <property type="molecule type" value="Genomic_DNA"/>
</dbReference>
<dbReference type="InterPro" id="IPR038538">
    <property type="entry name" value="MTERF_sf"/>
</dbReference>
<gene>
    <name evidence="4" type="ORF">O6P43_005852</name>
</gene>
<dbReference type="Pfam" id="PF02536">
    <property type="entry name" value="mTERF"/>
    <property type="match status" value="1"/>
</dbReference>
<evidence type="ECO:0000256" key="2">
    <source>
        <dbReference type="ARBA" id="ARBA00022472"/>
    </source>
</evidence>
<comment type="caution">
    <text evidence="4">The sequence shown here is derived from an EMBL/GenBank/DDBJ whole genome shotgun (WGS) entry which is preliminary data.</text>
</comment>
<organism evidence="4 5">
    <name type="scientific">Quillaja saponaria</name>
    <name type="common">Soap bark tree</name>
    <dbReference type="NCBI Taxonomy" id="32244"/>
    <lineage>
        <taxon>Eukaryota</taxon>
        <taxon>Viridiplantae</taxon>
        <taxon>Streptophyta</taxon>
        <taxon>Embryophyta</taxon>
        <taxon>Tracheophyta</taxon>
        <taxon>Spermatophyta</taxon>
        <taxon>Magnoliopsida</taxon>
        <taxon>eudicotyledons</taxon>
        <taxon>Gunneridae</taxon>
        <taxon>Pentapetalae</taxon>
        <taxon>rosids</taxon>
        <taxon>fabids</taxon>
        <taxon>Fabales</taxon>
        <taxon>Quillajaceae</taxon>
        <taxon>Quillaja</taxon>
    </lineage>
</organism>
<name>A0AAD7Q706_QUISA</name>
<evidence type="ECO:0000313" key="5">
    <source>
        <dbReference type="Proteomes" id="UP001163823"/>
    </source>
</evidence>
<protein>
    <submittedName>
        <fullName evidence="4">Transcription termination factor MTEF18, mitochondrial-like</fullName>
    </submittedName>
</protein>
<evidence type="ECO:0000256" key="3">
    <source>
        <dbReference type="ARBA" id="ARBA00022946"/>
    </source>
</evidence>
<keyword evidence="2" id="KW-0806">Transcription termination</keyword>
<dbReference type="FunFam" id="1.25.70.10:FF:000019">
    <property type="entry name" value="mTERF family protein"/>
    <property type="match status" value="1"/>
</dbReference>
<accession>A0AAD7Q706</accession>
<keyword evidence="3" id="KW-0809">Transit peptide</keyword>
<keyword evidence="5" id="KW-1185">Reference proteome</keyword>
<dbReference type="GO" id="GO:0003676">
    <property type="term" value="F:nucleic acid binding"/>
    <property type="evidence" value="ECO:0007669"/>
    <property type="project" value="InterPro"/>
</dbReference>
<comment type="similarity">
    <text evidence="1">Belongs to the mTERF family.</text>
</comment>
<keyword evidence="2" id="KW-0804">Transcription</keyword>
<dbReference type="InterPro" id="IPR003690">
    <property type="entry name" value="MTERF"/>
</dbReference>
<dbReference type="Gene3D" id="1.25.70.10">
    <property type="entry name" value="Transcription termination factor 3, mitochondrial"/>
    <property type="match status" value="1"/>
</dbReference>
<dbReference type="KEGG" id="qsa:O6P43_005852"/>
<evidence type="ECO:0000256" key="1">
    <source>
        <dbReference type="ARBA" id="ARBA00007692"/>
    </source>
</evidence>